<evidence type="ECO:0000313" key="3">
    <source>
        <dbReference type="EMBL" id="KAH9383748.1"/>
    </source>
</evidence>
<dbReference type="OMA" id="EFQGASW"/>
<feature type="region of interest" description="Disordered" evidence="2">
    <location>
        <begin position="1"/>
        <end position="77"/>
    </location>
</feature>
<dbReference type="OrthoDB" id="6502252at2759"/>
<feature type="compositionally biased region" description="Low complexity" evidence="2">
    <location>
        <begin position="66"/>
        <end position="77"/>
    </location>
</feature>
<evidence type="ECO:0000256" key="2">
    <source>
        <dbReference type="SAM" id="MobiDB-lite"/>
    </source>
</evidence>
<dbReference type="EMBL" id="JABSTR010001244">
    <property type="protein sequence ID" value="KAH9383748.1"/>
    <property type="molecule type" value="Genomic_DNA"/>
</dbReference>
<dbReference type="InterPro" id="IPR018247">
    <property type="entry name" value="EF_Hand_1_Ca_BS"/>
</dbReference>
<keyword evidence="4" id="KW-1185">Reference proteome</keyword>
<feature type="region of interest" description="Disordered" evidence="2">
    <location>
        <begin position="262"/>
        <end position="292"/>
    </location>
</feature>
<dbReference type="PROSITE" id="PS00018">
    <property type="entry name" value="EF_HAND_1"/>
    <property type="match status" value="1"/>
</dbReference>
<accession>A0A9J6H908</accession>
<reference evidence="3 4" key="1">
    <citation type="journal article" date="2020" name="Cell">
        <title>Large-Scale Comparative Analyses of Tick Genomes Elucidate Their Genetic Diversity and Vector Capacities.</title>
        <authorList>
            <consortium name="Tick Genome and Microbiome Consortium (TIGMIC)"/>
            <person name="Jia N."/>
            <person name="Wang J."/>
            <person name="Shi W."/>
            <person name="Du L."/>
            <person name="Sun Y."/>
            <person name="Zhan W."/>
            <person name="Jiang J.F."/>
            <person name="Wang Q."/>
            <person name="Zhang B."/>
            <person name="Ji P."/>
            <person name="Bell-Sakyi L."/>
            <person name="Cui X.M."/>
            <person name="Yuan T.T."/>
            <person name="Jiang B.G."/>
            <person name="Yang W.F."/>
            <person name="Lam T.T."/>
            <person name="Chang Q.C."/>
            <person name="Ding S.J."/>
            <person name="Wang X.J."/>
            <person name="Zhu J.G."/>
            <person name="Ruan X.D."/>
            <person name="Zhao L."/>
            <person name="Wei J.T."/>
            <person name="Ye R.Z."/>
            <person name="Que T.C."/>
            <person name="Du C.H."/>
            <person name="Zhou Y.H."/>
            <person name="Cheng J.X."/>
            <person name="Dai P.F."/>
            <person name="Guo W.B."/>
            <person name="Han X.H."/>
            <person name="Huang E.J."/>
            <person name="Li L.F."/>
            <person name="Wei W."/>
            <person name="Gao Y.C."/>
            <person name="Liu J.Z."/>
            <person name="Shao H.Z."/>
            <person name="Wang X."/>
            <person name="Wang C.C."/>
            <person name="Yang T.C."/>
            <person name="Huo Q.B."/>
            <person name="Li W."/>
            <person name="Chen H.Y."/>
            <person name="Chen S.E."/>
            <person name="Zhou L.G."/>
            <person name="Ni X.B."/>
            <person name="Tian J.H."/>
            <person name="Sheng Y."/>
            <person name="Liu T."/>
            <person name="Pan Y.S."/>
            <person name="Xia L.Y."/>
            <person name="Li J."/>
            <person name="Zhao F."/>
            <person name="Cao W.C."/>
        </authorList>
    </citation>
    <scope>NUCLEOTIDE SEQUENCE [LARGE SCALE GENOMIC DNA]</scope>
    <source>
        <strain evidence="3">HaeL-2018</strain>
    </source>
</reference>
<proteinExistence type="predicted"/>
<dbReference type="SUPFAM" id="SSF47473">
    <property type="entry name" value="EF-hand"/>
    <property type="match status" value="1"/>
</dbReference>
<evidence type="ECO:0000313" key="4">
    <source>
        <dbReference type="Proteomes" id="UP000821853"/>
    </source>
</evidence>
<keyword evidence="1" id="KW-0106">Calcium</keyword>
<dbReference type="Proteomes" id="UP000821853">
    <property type="component" value="Unassembled WGS sequence"/>
</dbReference>
<feature type="compositionally biased region" description="Basic residues" evidence="2">
    <location>
        <begin position="50"/>
        <end position="65"/>
    </location>
</feature>
<dbReference type="AlphaFoldDB" id="A0A9J6H908"/>
<name>A0A9J6H908_HAELO</name>
<gene>
    <name evidence="3" type="ORF">HPB48_025514</name>
</gene>
<dbReference type="VEuPathDB" id="VectorBase:HLOH_058103"/>
<sequence>MRGFCESERAPPNLCPVKPAKGPLVPRQTSEGEGASRHFGGRGKGTTKGAFRRIRQLKASPRRRTPISVPTPSSPVSTVREALATAKMCRILPFLAILVAAARSLPIADPKIGGIAPIDIDAAIQPEIIPAGEKAPIIPEKMPSTYTDAKGDLDAETGAPVVAKPYKAPEVAPGKPGVGKVVPEKDVKVEVAPVSGEVGSSFRGIPEIGAAEEKVDSIPIPGKAPTLSVGDIDTKDAVEGPNLDKVEGVAVGGPVGVVQDKVEAPKPYEAKADKSAAGEDETTRDEKVPDGVEQYGSSLEFSKYDANGDGVINIDEWNIIHGGQEKIINRFHAADINGDKQLEQTEFQGASWYTDGEQIPDVARDALMLAIAEQAATNEHKPIMTAAVMPSTELRYIVDDTESSAQSVPVVPAEPVVVVPVEAPAAPIPYVPAPAAVVDDAKTAEVPAVPAAAVPEKFVTESEKPVATKKKEKTEVPQVPEVVKDVQPKHKVEVPAATTAKVVEEKTAAVVEEKKPVETTILI</sequence>
<dbReference type="InterPro" id="IPR011992">
    <property type="entry name" value="EF-hand-dom_pair"/>
</dbReference>
<evidence type="ECO:0000256" key="1">
    <source>
        <dbReference type="ARBA" id="ARBA00022837"/>
    </source>
</evidence>
<organism evidence="3 4">
    <name type="scientific">Haemaphysalis longicornis</name>
    <name type="common">Bush tick</name>
    <dbReference type="NCBI Taxonomy" id="44386"/>
    <lineage>
        <taxon>Eukaryota</taxon>
        <taxon>Metazoa</taxon>
        <taxon>Ecdysozoa</taxon>
        <taxon>Arthropoda</taxon>
        <taxon>Chelicerata</taxon>
        <taxon>Arachnida</taxon>
        <taxon>Acari</taxon>
        <taxon>Parasitiformes</taxon>
        <taxon>Ixodida</taxon>
        <taxon>Ixodoidea</taxon>
        <taxon>Ixodidae</taxon>
        <taxon>Haemaphysalinae</taxon>
        <taxon>Haemaphysalis</taxon>
    </lineage>
</organism>
<dbReference type="Gene3D" id="1.10.238.10">
    <property type="entry name" value="EF-hand"/>
    <property type="match status" value="1"/>
</dbReference>
<evidence type="ECO:0008006" key="5">
    <source>
        <dbReference type="Google" id="ProtNLM"/>
    </source>
</evidence>
<protein>
    <recommendedName>
        <fullName evidence="5">EF-hand domain-containing protein</fullName>
    </recommendedName>
</protein>
<comment type="caution">
    <text evidence="3">The sequence shown here is derived from an EMBL/GenBank/DDBJ whole genome shotgun (WGS) entry which is preliminary data.</text>
</comment>
<feature type="compositionally biased region" description="Basic and acidic residues" evidence="2">
    <location>
        <begin position="262"/>
        <end position="277"/>
    </location>
</feature>